<dbReference type="Proteomes" id="UP000652760">
    <property type="component" value="Unassembled WGS sequence"/>
</dbReference>
<comment type="caution">
    <text evidence="1">The sequence shown here is derived from an EMBL/GenBank/DDBJ whole genome shotgun (WGS) entry which is preliminary data.</text>
</comment>
<evidence type="ECO:0000313" key="1">
    <source>
        <dbReference type="EMBL" id="MBK1839274.1"/>
    </source>
</evidence>
<proteinExistence type="predicted"/>
<organism evidence="1 2">
    <name type="scientific">Azospirillum endophyticum</name>
    <dbReference type="NCBI Taxonomy" id="2800326"/>
    <lineage>
        <taxon>Bacteria</taxon>
        <taxon>Pseudomonadati</taxon>
        <taxon>Pseudomonadota</taxon>
        <taxon>Alphaproteobacteria</taxon>
        <taxon>Rhodospirillales</taxon>
        <taxon>Azospirillaceae</taxon>
        <taxon>Azospirillum</taxon>
    </lineage>
</organism>
<reference evidence="2" key="1">
    <citation type="submission" date="2021-01" db="EMBL/GenBank/DDBJ databases">
        <title>Genome public.</title>
        <authorList>
            <person name="Liu C."/>
            <person name="Sun Q."/>
        </authorList>
    </citation>
    <scope>NUCLEOTIDE SEQUENCE [LARGE SCALE GENOMIC DNA]</scope>
    <source>
        <strain evidence="2">YIM B02556</strain>
    </source>
</reference>
<gene>
    <name evidence="1" type="ORF">JHL17_17830</name>
</gene>
<keyword evidence="2" id="KW-1185">Reference proteome</keyword>
<evidence type="ECO:0000313" key="2">
    <source>
        <dbReference type="Proteomes" id="UP000652760"/>
    </source>
</evidence>
<name>A0ABS1F775_9PROT</name>
<dbReference type="EMBL" id="JAENHM010000053">
    <property type="protein sequence ID" value="MBK1839274.1"/>
    <property type="molecule type" value="Genomic_DNA"/>
</dbReference>
<protein>
    <submittedName>
        <fullName evidence="1">Uncharacterized protein</fullName>
    </submittedName>
</protein>
<accession>A0ABS1F775</accession>
<sequence length="133" mass="14290">MPTTYSVSVTMDQNTLSTLKSNGFILYGFKGVNTPNSANAQPTVWFQTNQYLTSTTISWTESYKAYVSTQEIQQNTTIDASNSIATDLDYLVTVDGNGSLSASTTGGTAGAISIYDNSSTPYTTGLRVRLRIG</sequence>
<dbReference type="RefSeq" id="WP_200195025.1">
    <property type="nucleotide sequence ID" value="NZ_JAENHM010000053.1"/>
</dbReference>